<dbReference type="EMBL" id="FWFZ01000113">
    <property type="protein sequence ID" value="SLN78077.1"/>
    <property type="molecule type" value="Genomic_DNA"/>
</dbReference>
<dbReference type="AlphaFoldDB" id="A0A1Y5U177"/>
<sequence length="175" mass="19929">MPLDLAQSAESVKRNIDAYWLDGPIMPELIKDGPKAKQWKCYMTSDGYWRCGPSRFVGYEGMTPEEYLRRKGRADGGLNGTETEYHLRSWTEDVAPGSRRHDALYDIVSTHLEGFGVSVNRAARFSILPSEMEAEEREEDPDMAAVNALVTLAERLDAQHRRSLIRRLDALDRQL</sequence>
<dbReference type="RefSeq" id="WP_085881345.1">
    <property type="nucleotide sequence ID" value="NZ_FWFZ01000113.1"/>
</dbReference>
<organism evidence="1 2">
    <name type="scientific">Roseisalinus antarcticus</name>
    <dbReference type="NCBI Taxonomy" id="254357"/>
    <lineage>
        <taxon>Bacteria</taxon>
        <taxon>Pseudomonadati</taxon>
        <taxon>Pseudomonadota</taxon>
        <taxon>Alphaproteobacteria</taxon>
        <taxon>Rhodobacterales</taxon>
        <taxon>Roseobacteraceae</taxon>
        <taxon>Roseisalinus</taxon>
    </lineage>
</organism>
<name>A0A1Y5U177_9RHOB</name>
<proteinExistence type="predicted"/>
<evidence type="ECO:0000313" key="2">
    <source>
        <dbReference type="Proteomes" id="UP000193900"/>
    </source>
</evidence>
<dbReference type="OrthoDB" id="9811869at2"/>
<gene>
    <name evidence="1" type="ORF">ROA7023_04731</name>
</gene>
<protein>
    <submittedName>
        <fullName evidence="1">Uncharacterized protein</fullName>
    </submittedName>
</protein>
<dbReference type="Proteomes" id="UP000193900">
    <property type="component" value="Unassembled WGS sequence"/>
</dbReference>
<accession>A0A1Y5U177</accession>
<reference evidence="1 2" key="1">
    <citation type="submission" date="2017-03" db="EMBL/GenBank/DDBJ databases">
        <authorList>
            <person name="Afonso C.L."/>
            <person name="Miller P.J."/>
            <person name="Scott M.A."/>
            <person name="Spackman E."/>
            <person name="Goraichik I."/>
            <person name="Dimitrov K.M."/>
            <person name="Suarez D.L."/>
            <person name="Swayne D.E."/>
        </authorList>
    </citation>
    <scope>NUCLEOTIDE SEQUENCE [LARGE SCALE GENOMIC DNA]</scope>
    <source>
        <strain evidence="1 2">CECT 7023</strain>
    </source>
</reference>
<keyword evidence="2" id="KW-1185">Reference proteome</keyword>
<evidence type="ECO:0000313" key="1">
    <source>
        <dbReference type="EMBL" id="SLN78077.1"/>
    </source>
</evidence>